<evidence type="ECO:0000313" key="2">
    <source>
        <dbReference type="Proteomes" id="UP001139447"/>
    </source>
</evidence>
<dbReference type="Proteomes" id="UP001139447">
    <property type="component" value="Unassembled WGS sequence"/>
</dbReference>
<dbReference type="AlphaFoldDB" id="A0A9X2AMA1"/>
<dbReference type="InterPro" id="IPR021268">
    <property type="entry name" value="DUF2845"/>
</dbReference>
<accession>A0A9X2AMA1</accession>
<gene>
    <name evidence="1" type="ORF">MMF98_09800</name>
</gene>
<dbReference type="Pfam" id="PF11006">
    <property type="entry name" value="DUF2845"/>
    <property type="match status" value="1"/>
</dbReference>
<dbReference type="EMBL" id="JALGBI010000001">
    <property type="protein sequence ID" value="MCJ0763503.1"/>
    <property type="molecule type" value="Genomic_DNA"/>
</dbReference>
<dbReference type="RefSeq" id="WP_243306093.1">
    <property type="nucleotide sequence ID" value="NZ_JALGBI010000001.1"/>
</dbReference>
<proteinExistence type="predicted"/>
<sequence>MSRFIVVVACAASSVAIADTRSFRCKNDLIKLGDSKAAALSKCGEPVFKDSFCKKTDPQTFTPSSSPSSSGPTIVVNTACESVDEWTYNPGTGQFMTTLRFESSALTAIRYGDRVQ</sequence>
<protein>
    <submittedName>
        <fullName evidence="1">DUF2845 domain-containing protein</fullName>
    </submittedName>
</protein>
<comment type="caution">
    <text evidence="1">The sequence shown here is derived from an EMBL/GenBank/DDBJ whole genome shotgun (WGS) entry which is preliminary data.</text>
</comment>
<evidence type="ECO:0000313" key="1">
    <source>
        <dbReference type="EMBL" id="MCJ0763503.1"/>
    </source>
</evidence>
<organism evidence="1 2">
    <name type="scientific">Variovorax terrae</name>
    <dbReference type="NCBI Taxonomy" id="2923278"/>
    <lineage>
        <taxon>Bacteria</taxon>
        <taxon>Pseudomonadati</taxon>
        <taxon>Pseudomonadota</taxon>
        <taxon>Betaproteobacteria</taxon>
        <taxon>Burkholderiales</taxon>
        <taxon>Comamonadaceae</taxon>
        <taxon>Variovorax</taxon>
    </lineage>
</organism>
<reference evidence="1" key="1">
    <citation type="submission" date="2022-03" db="EMBL/GenBank/DDBJ databases">
        <authorList>
            <person name="Woo C.Y."/>
        </authorList>
    </citation>
    <scope>NUCLEOTIDE SEQUENCE</scope>
    <source>
        <strain evidence="1">CYS-02</strain>
    </source>
</reference>
<name>A0A9X2AMA1_9BURK</name>
<keyword evidence="2" id="KW-1185">Reference proteome</keyword>